<dbReference type="PROSITE" id="PS50871">
    <property type="entry name" value="C1Q"/>
    <property type="match status" value="1"/>
</dbReference>
<dbReference type="SMART" id="SM00110">
    <property type="entry name" value="C1Q"/>
    <property type="match status" value="1"/>
</dbReference>
<evidence type="ECO:0000256" key="4">
    <source>
        <dbReference type="ARBA" id="ARBA00022729"/>
    </source>
</evidence>
<dbReference type="STRING" id="94237.ENSMMOP00000012460"/>
<proteinExistence type="predicted"/>
<dbReference type="SUPFAM" id="SSF49842">
    <property type="entry name" value="TNF-like"/>
    <property type="match status" value="1"/>
</dbReference>
<dbReference type="Gene3D" id="2.60.120.40">
    <property type="match status" value="1"/>
</dbReference>
<name>A0A3Q4B4I5_MOLML</name>
<evidence type="ECO:0000256" key="1">
    <source>
        <dbReference type="ARBA" id="ARBA00004498"/>
    </source>
</evidence>
<dbReference type="Ensembl" id="ENSMMOT00000012665.1">
    <property type="protein sequence ID" value="ENSMMOP00000012460.1"/>
    <property type="gene ID" value="ENSMMOG00000009578.1"/>
</dbReference>
<keyword evidence="3" id="KW-0272">Extracellular matrix</keyword>
<dbReference type="AlphaFoldDB" id="A0A3Q4B4I5"/>
<dbReference type="PANTHER" id="PTHR15427:SF21">
    <property type="entry name" value="COMPLEMENT C1Q AND TUMOR NECROSIS FACTOR-RELATED PROTEIN 9A"/>
    <property type="match status" value="1"/>
</dbReference>
<evidence type="ECO:0000256" key="5">
    <source>
        <dbReference type="ARBA" id="ARBA00023119"/>
    </source>
</evidence>
<dbReference type="Pfam" id="PF00386">
    <property type="entry name" value="C1q"/>
    <property type="match status" value="1"/>
</dbReference>
<dbReference type="Pfam" id="PF01391">
    <property type="entry name" value="Collagen"/>
    <property type="match status" value="2"/>
</dbReference>
<reference evidence="8" key="1">
    <citation type="submission" date="2025-08" db="UniProtKB">
        <authorList>
            <consortium name="Ensembl"/>
        </authorList>
    </citation>
    <scope>IDENTIFICATION</scope>
</reference>
<evidence type="ECO:0000256" key="6">
    <source>
        <dbReference type="SAM" id="MobiDB-lite"/>
    </source>
</evidence>
<dbReference type="InterPro" id="IPR008983">
    <property type="entry name" value="Tumour_necrosis_fac-like_dom"/>
</dbReference>
<dbReference type="InterPro" id="IPR001073">
    <property type="entry name" value="C1q_dom"/>
</dbReference>
<dbReference type="FunFam" id="2.60.120.40:FF:000001">
    <property type="entry name" value="Complement C1q B chain"/>
    <property type="match status" value="1"/>
</dbReference>
<feature type="region of interest" description="Disordered" evidence="6">
    <location>
        <begin position="34"/>
        <end position="176"/>
    </location>
</feature>
<organism evidence="8 9">
    <name type="scientific">Mola mola</name>
    <name type="common">Ocean sunfish</name>
    <name type="synonym">Tetraodon mola</name>
    <dbReference type="NCBI Taxonomy" id="94237"/>
    <lineage>
        <taxon>Eukaryota</taxon>
        <taxon>Metazoa</taxon>
        <taxon>Chordata</taxon>
        <taxon>Craniata</taxon>
        <taxon>Vertebrata</taxon>
        <taxon>Euteleostomi</taxon>
        <taxon>Actinopterygii</taxon>
        <taxon>Neopterygii</taxon>
        <taxon>Teleostei</taxon>
        <taxon>Neoteleostei</taxon>
        <taxon>Acanthomorphata</taxon>
        <taxon>Eupercaria</taxon>
        <taxon>Tetraodontiformes</taxon>
        <taxon>Molidae</taxon>
        <taxon>Mola</taxon>
    </lineage>
</organism>
<keyword evidence="5" id="KW-0176">Collagen</keyword>
<keyword evidence="2" id="KW-0964">Secreted</keyword>
<comment type="subcellular location">
    <subcellularLocation>
        <location evidence="1">Secreted</location>
        <location evidence="1">Extracellular space</location>
        <location evidence="1">Extracellular matrix</location>
    </subcellularLocation>
</comment>
<evidence type="ECO:0000313" key="9">
    <source>
        <dbReference type="Proteomes" id="UP000261620"/>
    </source>
</evidence>
<dbReference type="PANTHER" id="PTHR15427">
    <property type="entry name" value="EMILIN ELASTIN MICROFIBRIL INTERFACE-LOCATED PROTEIN ELASTIN MICROFIBRIL INTERFACER"/>
    <property type="match status" value="1"/>
</dbReference>
<dbReference type="OMA" id="PQGECRC"/>
<evidence type="ECO:0000313" key="8">
    <source>
        <dbReference type="Ensembl" id="ENSMMOP00000012460.1"/>
    </source>
</evidence>
<dbReference type="Proteomes" id="UP000261620">
    <property type="component" value="Unplaced"/>
</dbReference>
<evidence type="ECO:0000259" key="7">
    <source>
        <dbReference type="PROSITE" id="PS50871"/>
    </source>
</evidence>
<evidence type="ECO:0000256" key="2">
    <source>
        <dbReference type="ARBA" id="ARBA00022525"/>
    </source>
</evidence>
<feature type="compositionally biased region" description="Low complexity" evidence="6">
    <location>
        <begin position="76"/>
        <end position="85"/>
    </location>
</feature>
<accession>A0A3Q4B4I5</accession>
<dbReference type="GO" id="GO:0005581">
    <property type="term" value="C:collagen trimer"/>
    <property type="evidence" value="ECO:0007669"/>
    <property type="project" value="UniProtKB-KW"/>
</dbReference>
<keyword evidence="4" id="KW-0732">Signal</keyword>
<protein>
    <recommendedName>
        <fullName evidence="7">C1q domain-containing protein</fullName>
    </recommendedName>
</protein>
<sequence>AGCPPLGPLLCLPTHPWMPADQCIQSCVLRSGPPGSPGRRGMTGFRGPPGFVGRPGPKVHTSGQKGDEGEKGQRGPQGDQGLEGPPGLPGPAGPRGLSGVPGPQGPKGIKGDRGHLGPPGAPGFEGQKGEPGPQVDCNCTDGVDGAPGQKGPKGDKGELGQKGLTGQTGPQGVKGDMGDMGIMGLPGPCMPSIQSAFSAGLNFSYPPPNAPVVFSLVLYNVQGSYNPSSGIYTAPINGTYVFSYHLTVNEHVLKVGLFHNFVPIVKTTETKMLGTTSHSIILHLARGDRVWIQVKDLVTNGMYAGPEYSSTFSGFLLHPDMCDIPLLRAPLPPLTLPEHGYTWGD</sequence>
<keyword evidence="9" id="KW-1185">Reference proteome</keyword>
<dbReference type="InterPro" id="IPR050392">
    <property type="entry name" value="Collagen/C1q_domain"/>
</dbReference>
<feature type="domain" description="C1q" evidence="7">
    <location>
        <begin position="190"/>
        <end position="323"/>
    </location>
</feature>
<evidence type="ECO:0000256" key="3">
    <source>
        <dbReference type="ARBA" id="ARBA00022530"/>
    </source>
</evidence>
<dbReference type="PRINTS" id="PR00007">
    <property type="entry name" value="COMPLEMNTC1Q"/>
</dbReference>
<dbReference type="InterPro" id="IPR008160">
    <property type="entry name" value="Collagen"/>
</dbReference>
<reference evidence="8" key="2">
    <citation type="submission" date="2025-09" db="UniProtKB">
        <authorList>
            <consortium name="Ensembl"/>
        </authorList>
    </citation>
    <scope>IDENTIFICATION</scope>
</reference>
<feature type="compositionally biased region" description="Low complexity" evidence="6">
    <location>
        <begin position="34"/>
        <end position="56"/>
    </location>
</feature>